<evidence type="ECO:0000313" key="3">
    <source>
        <dbReference type="EMBL" id="KAG2211211.1"/>
    </source>
</evidence>
<sequence length="423" mass="48443">MSDKKTGPKENLTWKINYLAAQVGETTHMKTAIIAASRAKYHKIHSAEDPQLDQTSLKNELYTARKLKLESKLHQARKDIKAAIKKGKQFEVQKQTKKIKSARKLLEESNSEEKIDEEKDETNEEDVEMKEKDQTEEDNETTKVEEKKPKKKVTAAEIEQYENELKIINKLDLDALIEKTIKSKLLKNPTLKNEELVKDLIESSIKPIEKADQITQNIESRLISQKPVIAEIAKTMSSFQSIILGDNDKIQKRKANELKKKAMEEKKKRKAEEAEKDKLNKKPKVTAKATKQKAGTSEFVETLGDMDDENDDENFAKIYEGEKKPNRVGQKQRRKQWEEKYGREANHIAAEFKKREEKRLANPDYRPKKKPTPRPAASAVSNAPSEPVHPSWEAKRIQEEIMSKALSGKGGPSNNKIVFDDSD</sequence>
<evidence type="ECO:0000313" key="4">
    <source>
        <dbReference type="Proteomes" id="UP000603453"/>
    </source>
</evidence>
<evidence type="ECO:0000256" key="1">
    <source>
        <dbReference type="SAM" id="MobiDB-lite"/>
    </source>
</evidence>
<feature type="region of interest" description="Disordered" evidence="1">
    <location>
        <begin position="103"/>
        <end position="152"/>
    </location>
</feature>
<name>A0A8H7RHG1_9FUNG</name>
<reference evidence="3" key="1">
    <citation type="submission" date="2020-12" db="EMBL/GenBank/DDBJ databases">
        <title>Metabolic potential, ecology and presence of endohyphal bacteria is reflected in genomic diversity of Mucoromycotina.</title>
        <authorList>
            <person name="Muszewska A."/>
            <person name="Okrasinska A."/>
            <person name="Steczkiewicz K."/>
            <person name="Drgas O."/>
            <person name="Orlowska M."/>
            <person name="Perlinska-Lenart U."/>
            <person name="Aleksandrzak-Piekarczyk T."/>
            <person name="Szatraj K."/>
            <person name="Zielenkiewicz U."/>
            <person name="Pilsyk S."/>
            <person name="Malc E."/>
            <person name="Mieczkowski P."/>
            <person name="Kruszewska J.S."/>
            <person name="Biernat P."/>
            <person name="Pawlowska J."/>
        </authorList>
    </citation>
    <scope>NUCLEOTIDE SEQUENCE</scope>
    <source>
        <strain evidence="3">WA0000017839</strain>
    </source>
</reference>
<feature type="compositionally biased region" description="Basic and acidic residues" evidence="1">
    <location>
        <begin position="104"/>
        <end position="117"/>
    </location>
</feature>
<feature type="compositionally biased region" description="Acidic residues" evidence="1">
    <location>
        <begin position="304"/>
        <end position="313"/>
    </location>
</feature>
<dbReference type="Pfam" id="PF09073">
    <property type="entry name" value="BUD22"/>
    <property type="match status" value="1"/>
</dbReference>
<dbReference type="AlphaFoldDB" id="A0A8H7RHG1"/>
<accession>A0A8H7RHG1</accession>
<proteinExistence type="predicted"/>
<dbReference type="Proteomes" id="UP000603453">
    <property type="component" value="Unassembled WGS sequence"/>
</dbReference>
<feature type="region of interest" description="Disordered" evidence="1">
    <location>
        <begin position="254"/>
        <end position="393"/>
    </location>
</feature>
<feature type="region of interest" description="Disordered" evidence="1">
    <location>
        <begin position="404"/>
        <end position="423"/>
    </location>
</feature>
<dbReference type="OrthoDB" id="3364872at2759"/>
<feature type="compositionally biased region" description="Basic and acidic residues" evidence="1">
    <location>
        <begin position="335"/>
        <end position="361"/>
    </location>
</feature>
<evidence type="ECO:0000259" key="2">
    <source>
        <dbReference type="Pfam" id="PF09073"/>
    </source>
</evidence>
<organism evidence="3 4">
    <name type="scientific">Mucor saturninus</name>
    <dbReference type="NCBI Taxonomy" id="64648"/>
    <lineage>
        <taxon>Eukaryota</taxon>
        <taxon>Fungi</taxon>
        <taxon>Fungi incertae sedis</taxon>
        <taxon>Mucoromycota</taxon>
        <taxon>Mucoromycotina</taxon>
        <taxon>Mucoromycetes</taxon>
        <taxon>Mucorales</taxon>
        <taxon>Mucorineae</taxon>
        <taxon>Mucoraceae</taxon>
        <taxon>Mucor</taxon>
    </lineage>
</organism>
<comment type="caution">
    <text evidence="3">The sequence shown here is derived from an EMBL/GenBank/DDBJ whole genome shotgun (WGS) entry which is preliminary data.</text>
</comment>
<feature type="compositionally biased region" description="Acidic residues" evidence="1">
    <location>
        <begin position="118"/>
        <end position="139"/>
    </location>
</feature>
<dbReference type="InterPro" id="IPR015158">
    <property type="entry name" value="Bud22_dom"/>
</dbReference>
<dbReference type="EMBL" id="JAEPRD010000009">
    <property type="protein sequence ID" value="KAG2211211.1"/>
    <property type="molecule type" value="Genomic_DNA"/>
</dbReference>
<feature type="compositionally biased region" description="Basic and acidic residues" evidence="1">
    <location>
        <begin position="254"/>
        <end position="280"/>
    </location>
</feature>
<feature type="domain" description="Bud22" evidence="2">
    <location>
        <begin position="275"/>
        <end position="420"/>
    </location>
</feature>
<gene>
    <name evidence="3" type="ORF">INT47_006330</name>
</gene>
<protein>
    <recommendedName>
        <fullName evidence="2">Bud22 domain-containing protein</fullName>
    </recommendedName>
</protein>
<keyword evidence="4" id="KW-1185">Reference proteome</keyword>